<dbReference type="EMBL" id="QNRX01000021">
    <property type="protein sequence ID" value="RBP58744.1"/>
    <property type="molecule type" value="Genomic_DNA"/>
</dbReference>
<sequence>MTSLILTTALALSMDAFAVAVSCGVSKRARDTFTQAKIGAYFGIFQALMPVLGWILASRFSEYIRSYDHWIAFILLGFIGIKMIRESRDNTCEDVGDLTTKHLVTLAIATSIDALAAGISFAVLDTNIFLAAVAIGLITFMLSFLGAKFGEKLGCQFQQGAEVFGGVILVAIGTKILIEHLFF</sequence>
<dbReference type="PANTHER" id="PTHR35529:SF1">
    <property type="entry name" value="MANGANESE EFFLUX PUMP MNTP-RELATED"/>
    <property type="match status" value="1"/>
</dbReference>
<keyword evidence="1 8" id="KW-0813">Transport</keyword>
<feature type="transmembrane region" description="Helical" evidence="8">
    <location>
        <begin position="104"/>
        <end position="124"/>
    </location>
</feature>
<evidence type="ECO:0000313" key="10">
    <source>
        <dbReference type="EMBL" id="RBP58744.1"/>
    </source>
</evidence>
<keyword evidence="2 8" id="KW-1003">Cell membrane</keyword>
<name>A0A366HY45_9FIRM</name>
<proteinExistence type="inferred from homology"/>
<feature type="transmembrane region" description="Helical" evidence="8">
    <location>
        <begin position="36"/>
        <end position="55"/>
    </location>
</feature>
<evidence type="ECO:0000256" key="2">
    <source>
        <dbReference type="ARBA" id="ARBA00022475"/>
    </source>
</evidence>
<reference evidence="10 11" key="1">
    <citation type="submission" date="2018-06" db="EMBL/GenBank/DDBJ databases">
        <title>Genomic Encyclopedia of Type Strains, Phase IV (KMG-IV): sequencing the most valuable type-strain genomes for metagenomic binning, comparative biology and taxonomic classification.</title>
        <authorList>
            <person name="Goeker M."/>
        </authorList>
    </citation>
    <scope>NUCLEOTIDE SEQUENCE [LARGE SCALE GENOMIC DNA]</scope>
    <source>
        <strain evidence="10 11">DSM 22112</strain>
    </source>
</reference>
<dbReference type="InterPro" id="IPR022929">
    <property type="entry name" value="Put_MntP"/>
</dbReference>
<evidence type="ECO:0000256" key="7">
    <source>
        <dbReference type="ARBA" id="ARBA00023211"/>
    </source>
</evidence>
<gene>
    <name evidence="8" type="primary">mntP</name>
    <name evidence="10" type="ORF">DES36_12127</name>
</gene>
<feature type="transmembrane region" description="Helical" evidence="8">
    <location>
        <begin position="159"/>
        <end position="178"/>
    </location>
</feature>
<dbReference type="AlphaFoldDB" id="A0A366HY45"/>
<organism evidence="10 11">
    <name type="scientific">Alkalibaculum bacchi</name>
    <dbReference type="NCBI Taxonomy" id="645887"/>
    <lineage>
        <taxon>Bacteria</taxon>
        <taxon>Bacillati</taxon>
        <taxon>Bacillota</taxon>
        <taxon>Clostridia</taxon>
        <taxon>Eubacteriales</taxon>
        <taxon>Eubacteriaceae</taxon>
        <taxon>Alkalibaculum</taxon>
    </lineage>
</organism>
<evidence type="ECO:0000256" key="8">
    <source>
        <dbReference type="HAMAP-Rule" id="MF_01521"/>
    </source>
</evidence>
<feature type="transmembrane region" description="Helical" evidence="8">
    <location>
        <begin position="129"/>
        <end position="147"/>
    </location>
</feature>
<dbReference type="HAMAP" id="MF_01521">
    <property type="entry name" value="MntP_pump"/>
    <property type="match status" value="1"/>
</dbReference>
<keyword evidence="7 8" id="KW-0464">Manganese</keyword>
<keyword evidence="6 8" id="KW-0472">Membrane</keyword>
<evidence type="ECO:0000256" key="3">
    <source>
        <dbReference type="ARBA" id="ARBA00022692"/>
    </source>
</evidence>
<dbReference type="PANTHER" id="PTHR35529">
    <property type="entry name" value="MANGANESE EFFLUX PUMP MNTP-RELATED"/>
    <property type="match status" value="1"/>
</dbReference>
<dbReference type="Proteomes" id="UP000253490">
    <property type="component" value="Unassembled WGS sequence"/>
</dbReference>
<dbReference type="InterPro" id="IPR003810">
    <property type="entry name" value="Mntp/YtaF"/>
</dbReference>
<evidence type="ECO:0000256" key="1">
    <source>
        <dbReference type="ARBA" id="ARBA00022448"/>
    </source>
</evidence>
<accession>A0A366HY45</accession>
<dbReference type="RefSeq" id="WP_113921624.1">
    <property type="nucleotide sequence ID" value="NZ_QNRX01000021.1"/>
</dbReference>
<evidence type="ECO:0000313" key="11">
    <source>
        <dbReference type="Proteomes" id="UP000253490"/>
    </source>
</evidence>
<comment type="caution">
    <text evidence="10">The sequence shown here is derived from an EMBL/GenBank/DDBJ whole genome shotgun (WGS) entry which is preliminary data.</text>
</comment>
<evidence type="ECO:0000256" key="9">
    <source>
        <dbReference type="SAM" id="SignalP"/>
    </source>
</evidence>
<dbReference type="OrthoDB" id="9787346at2"/>
<keyword evidence="4 8" id="KW-1133">Transmembrane helix</keyword>
<evidence type="ECO:0000256" key="4">
    <source>
        <dbReference type="ARBA" id="ARBA00022989"/>
    </source>
</evidence>
<dbReference type="GO" id="GO:0005384">
    <property type="term" value="F:manganese ion transmembrane transporter activity"/>
    <property type="evidence" value="ECO:0007669"/>
    <property type="project" value="UniProtKB-UniRule"/>
</dbReference>
<comment type="function">
    <text evidence="8">Probably functions as a manganese efflux pump.</text>
</comment>
<feature type="chain" id="PRO_5038949608" description="Putative manganese efflux pump MntP" evidence="9">
    <location>
        <begin position="19"/>
        <end position="183"/>
    </location>
</feature>
<evidence type="ECO:0000256" key="6">
    <source>
        <dbReference type="ARBA" id="ARBA00023136"/>
    </source>
</evidence>
<protein>
    <recommendedName>
        <fullName evidence="8">Putative manganese efflux pump MntP</fullName>
    </recommendedName>
</protein>
<keyword evidence="3 8" id="KW-0812">Transmembrane</keyword>
<feature type="transmembrane region" description="Helical" evidence="8">
    <location>
        <begin position="67"/>
        <end position="84"/>
    </location>
</feature>
<comment type="subcellular location">
    <subcellularLocation>
        <location evidence="8">Cell membrane</location>
        <topology evidence="8">Multi-pass membrane protein</topology>
    </subcellularLocation>
</comment>
<comment type="similarity">
    <text evidence="8">Belongs to the MntP (TC 9.B.29) family.</text>
</comment>
<keyword evidence="11" id="KW-1185">Reference proteome</keyword>
<feature type="signal peptide" evidence="9">
    <location>
        <begin position="1"/>
        <end position="18"/>
    </location>
</feature>
<keyword evidence="9" id="KW-0732">Signal</keyword>
<keyword evidence="5 8" id="KW-0406">Ion transport</keyword>
<evidence type="ECO:0000256" key="5">
    <source>
        <dbReference type="ARBA" id="ARBA00023065"/>
    </source>
</evidence>
<dbReference type="GO" id="GO:0005886">
    <property type="term" value="C:plasma membrane"/>
    <property type="evidence" value="ECO:0007669"/>
    <property type="project" value="UniProtKB-SubCell"/>
</dbReference>
<dbReference type="Pfam" id="PF02659">
    <property type="entry name" value="Mntp"/>
    <property type="match status" value="1"/>
</dbReference>